<dbReference type="AlphaFoldDB" id="A0A934N9K8"/>
<protein>
    <submittedName>
        <fullName evidence="1">Uncharacterized protein</fullName>
    </submittedName>
</protein>
<dbReference type="EMBL" id="JAEKNR010000142">
    <property type="protein sequence ID" value="MBJ7599118.1"/>
    <property type="molecule type" value="Genomic_DNA"/>
</dbReference>
<gene>
    <name evidence="1" type="ORF">JF922_13705</name>
</gene>
<accession>A0A934N9K8</accession>
<dbReference type="RefSeq" id="WP_338202542.1">
    <property type="nucleotide sequence ID" value="NZ_JAEKNR010000142.1"/>
</dbReference>
<dbReference type="Proteomes" id="UP000612893">
    <property type="component" value="Unassembled WGS sequence"/>
</dbReference>
<comment type="caution">
    <text evidence="1">The sequence shown here is derived from an EMBL/GenBank/DDBJ whole genome shotgun (WGS) entry which is preliminary data.</text>
</comment>
<proteinExistence type="predicted"/>
<evidence type="ECO:0000313" key="1">
    <source>
        <dbReference type="EMBL" id="MBJ7599118.1"/>
    </source>
</evidence>
<organism evidence="1 2">
    <name type="scientific">Candidatus Nephthysia bennettiae</name>
    <dbReference type="NCBI Taxonomy" id="3127016"/>
    <lineage>
        <taxon>Bacteria</taxon>
        <taxon>Bacillati</taxon>
        <taxon>Candidatus Dormiibacterota</taxon>
        <taxon>Candidatus Dormibacteria</taxon>
        <taxon>Candidatus Dormibacterales</taxon>
        <taxon>Candidatus Dormibacteraceae</taxon>
        <taxon>Candidatus Nephthysia</taxon>
    </lineage>
</organism>
<reference evidence="1" key="1">
    <citation type="submission" date="2020-10" db="EMBL/GenBank/DDBJ databases">
        <title>Ca. Dormibacterota MAGs.</title>
        <authorList>
            <person name="Montgomery K."/>
        </authorList>
    </citation>
    <scope>NUCLEOTIDE SEQUENCE [LARGE SCALE GENOMIC DNA]</scope>
    <source>
        <strain evidence="1">SC8812_S17_10</strain>
    </source>
</reference>
<keyword evidence="2" id="KW-1185">Reference proteome</keyword>
<evidence type="ECO:0000313" key="2">
    <source>
        <dbReference type="Proteomes" id="UP000612893"/>
    </source>
</evidence>
<sequence>MATEITARSVVSGMVNGQALKGNVLAWLNTDAGGRSSCEYSELPRDFTPATFGTFA</sequence>
<name>A0A934N9K8_9BACT</name>